<dbReference type="SUPFAM" id="SSF52540">
    <property type="entry name" value="P-loop containing nucleoside triphosphate hydrolases"/>
    <property type="match status" value="1"/>
</dbReference>
<proteinExistence type="predicted"/>
<protein>
    <submittedName>
        <fullName evidence="1">DEAD-box ATP-dependent RNA helicase 21</fullName>
    </submittedName>
</protein>
<evidence type="ECO:0000313" key="1">
    <source>
        <dbReference type="EMBL" id="PQQ21178.1"/>
    </source>
</evidence>
<dbReference type="GO" id="GO:0004386">
    <property type="term" value="F:helicase activity"/>
    <property type="evidence" value="ECO:0007669"/>
    <property type="project" value="UniProtKB-KW"/>
</dbReference>
<accession>A0A314ZV90</accession>
<reference evidence="1 2" key="1">
    <citation type="submission" date="2018-02" db="EMBL/GenBank/DDBJ databases">
        <title>Draft genome of wild Prunus yedoensis var. nudiflora.</title>
        <authorList>
            <person name="Baek S."/>
            <person name="Kim J.-H."/>
            <person name="Choi K."/>
            <person name="Kim G.-B."/>
            <person name="Cho A."/>
            <person name="Jang H."/>
            <person name="Shin C.-H."/>
            <person name="Yu H.-J."/>
            <person name="Mun J.-H."/>
        </authorList>
    </citation>
    <scope>NUCLEOTIDE SEQUENCE [LARGE SCALE GENOMIC DNA]</scope>
    <source>
        <strain evidence="2">cv. Jeju island</strain>
        <tissue evidence="1">Leaf</tissue>
    </source>
</reference>
<dbReference type="InterPro" id="IPR027417">
    <property type="entry name" value="P-loop_NTPase"/>
</dbReference>
<keyword evidence="1" id="KW-0347">Helicase</keyword>
<dbReference type="STRING" id="2094558.A0A314ZV90"/>
<organism evidence="1 2">
    <name type="scientific">Prunus yedoensis var. nudiflora</name>
    <dbReference type="NCBI Taxonomy" id="2094558"/>
    <lineage>
        <taxon>Eukaryota</taxon>
        <taxon>Viridiplantae</taxon>
        <taxon>Streptophyta</taxon>
        <taxon>Embryophyta</taxon>
        <taxon>Tracheophyta</taxon>
        <taxon>Spermatophyta</taxon>
        <taxon>Magnoliopsida</taxon>
        <taxon>eudicotyledons</taxon>
        <taxon>Gunneridae</taxon>
        <taxon>Pentapetalae</taxon>
        <taxon>rosids</taxon>
        <taxon>fabids</taxon>
        <taxon>Rosales</taxon>
        <taxon>Rosaceae</taxon>
        <taxon>Amygdaloideae</taxon>
        <taxon>Amygdaleae</taxon>
        <taxon>Prunus</taxon>
    </lineage>
</organism>
<sequence length="125" mass="14379">MPSSNFKPENEDEELDEKKIYRTTYMFSATMPPAVERLARKYLTNPVVVSIGTARKTNDLITQNVISYKCEQTFQRRAQLIMQCDVVLVAETSLPTAGTEEVSYFEWDCAYYEYFCSTVIGKLMS</sequence>
<keyword evidence="1" id="KW-0378">Hydrolase</keyword>
<name>A0A314ZV90_PRUYE</name>
<dbReference type="OrthoDB" id="196131at2759"/>
<dbReference type="Proteomes" id="UP000250321">
    <property type="component" value="Unassembled WGS sequence"/>
</dbReference>
<dbReference type="Gene3D" id="3.40.50.300">
    <property type="entry name" value="P-loop containing nucleotide triphosphate hydrolases"/>
    <property type="match status" value="1"/>
</dbReference>
<dbReference type="AlphaFoldDB" id="A0A314ZV90"/>
<gene>
    <name evidence="1" type="ORF">Pyn_04501</name>
</gene>
<keyword evidence="1" id="KW-0067">ATP-binding</keyword>
<keyword evidence="1" id="KW-0547">Nucleotide-binding</keyword>
<comment type="caution">
    <text evidence="1">The sequence shown here is derived from an EMBL/GenBank/DDBJ whole genome shotgun (WGS) entry which is preliminary data.</text>
</comment>
<dbReference type="EMBL" id="PJQY01000019">
    <property type="protein sequence ID" value="PQQ21178.1"/>
    <property type="molecule type" value="Genomic_DNA"/>
</dbReference>
<evidence type="ECO:0000313" key="2">
    <source>
        <dbReference type="Proteomes" id="UP000250321"/>
    </source>
</evidence>
<keyword evidence="2" id="KW-1185">Reference proteome</keyword>